<dbReference type="InterPro" id="IPR032466">
    <property type="entry name" value="Metal_Hydrolase"/>
</dbReference>
<dbReference type="PANTHER" id="PTHR46124">
    <property type="entry name" value="D-AMINOACYL-TRNA DEACYLASE"/>
    <property type="match status" value="1"/>
</dbReference>
<dbReference type="AlphaFoldDB" id="A0A1T4N8Q9"/>
<evidence type="ECO:0000313" key="4">
    <source>
        <dbReference type="EMBL" id="SJZ75591.1"/>
    </source>
</evidence>
<protein>
    <submittedName>
        <fullName evidence="4">TatD DNase family protein</fullName>
    </submittedName>
</protein>
<dbReference type="OrthoDB" id="9810005at2"/>
<dbReference type="PROSITE" id="PS01090">
    <property type="entry name" value="TATD_2"/>
    <property type="match status" value="1"/>
</dbReference>
<dbReference type="Gene3D" id="3.20.20.140">
    <property type="entry name" value="Metal-dependent hydrolases"/>
    <property type="match status" value="1"/>
</dbReference>
<evidence type="ECO:0000256" key="1">
    <source>
        <dbReference type="ARBA" id="ARBA00022723"/>
    </source>
</evidence>
<dbReference type="InterPro" id="IPR018228">
    <property type="entry name" value="DNase_TatD-rel_CS"/>
</dbReference>
<dbReference type="SUPFAM" id="SSF51556">
    <property type="entry name" value="Metallo-dependent hydrolases"/>
    <property type="match status" value="1"/>
</dbReference>
<dbReference type="PROSITE" id="PS01137">
    <property type="entry name" value="TATD_1"/>
    <property type="match status" value="1"/>
</dbReference>
<dbReference type="GO" id="GO:0046872">
    <property type="term" value="F:metal ion binding"/>
    <property type="evidence" value="ECO:0007669"/>
    <property type="project" value="UniProtKB-KW"/>
</dbReference>
<accession>A0A1T4N8Q9</accession>
<evidence type="ECO:0000256" key="3">
    <source>
        <dbReference type="PIRSR" id="PIRSR005902-1"/>
    </source>
</evidence>
<keyword evidence="2" id="KW-0378">Hydrolase</keyword>
<proteinExistence type="predicted"/>
<organism evidence="4 5">
    <name type="scientific">Selenihalanaerobacter shriftii</name>
    <dbReference type="NCBI Taxonomy" id="142842"/>
    <lineage>
        <taxon>Bacteria</taxon>
        <taxon>Bacillati</taxon>
        <taxon>Bacillota</taxon>
        <taxon>Clostridia</taxon>
        <taxon>Halanaerobiales</taxon>
        <taxon>Halobacteroidaceae</taxon>
        <taxon>Selenihalanaerobacter</taxon>
    </lineage>
</organism>
<dbReference type="InterPro" id="IPR001130">
    <property type="entry name" value="TatD-like"/>
</dbReference>
<dbReference type="STRING" id="142842.SAMN02745118_01738"/>
<evidence type="ECO:0000313" key="5">
    <source>
        <dbReference type="Proteomes" id="UP000190625"/>
    </source>
</evidence>
<dbReference type="RefSeq" id="WP_078810202.1">
    <property type="nucleotide sequence ID" value="NZ_FUWM01000013.1"/>
</dbReference>
<feature type="binding site" evidence="3">
    <location>
        <position position="92"/>
    </location>
    <ligand>
        <name>a divalent metal cation</name>
        <dbReference type="ChEBI" id="CHEBI:60240"/>
        <label>1</label>
    </ligand>
</feature>
<dbReference type="GO" id="GO:0004536">
    <property type="term" value="F:DNA nuclease activity"/>
    <property type="evidence" value="ECO:0007669"/>
    <property type="project" value="InterPro"/>
</dbReference>
<gene>
    <name evidence="4" type="ORF">SAMN02745118_01738</name>
</gene>
<feature type="binding site" evidence="3">
    <location>
        <position position="6"/>
    </location>
    <ligand>
        <name>a divalent metal cation</name>
        <dbReference type="ChEBI" id="CHEBI:60240"/>
        <label>1</label>
    </ligand>
</feature>
<feature type="binding site" evidence="3">
    <location>
        <position position="8"/>
    </location>
    <ligand>
        <name>a divalent metal cation</name>
        <dbReference type="ChEBI" id="CHEBI:60240"/>
        <label>1</label>
    </ligand>
</feature>
<dbReference type="EMBL" id="FUWM01000013">
    <property type="protein sequence ID" value="SJZ75591.1"/>
    <property type="molecule type" value="Genomic_DNA"/>
</dbReference>
<reference evidence="5" key="1">
    <citation type="submission" date="2017-02" db="EMBL/GenBank/DDBJ databases">
        <authorList>
            <person name="Varghese N."/>
            <person name="Submissions S."/>
        </authorList>
    </citation>
    <scope>NUCLEOTIDE SEQUENCE [LARGE SCALE GENOMIC DNA]</scope>
    <source>
        <strain evidence="5">ATCC BAA-73</strain>
    </source>
</reference>
<dbReference type="FunFam" id="3.20.20.140:FF:000005">
    <property type="entry name" value="TatD family hydrolase"/>
    <property type="match status" value="1"/>
</dbReference>
<dbReference type="Pfam" id="PF01026">
    <property type="entry name" value="TatD_DNase"/>
    <property type="match status" value="1"/>
</dbReference>
<dbReference type="PROSITE" id="PS01091">
    <property type="entry name" value="TATD_3"/>
    <property type="match status" value="1"/>
</dbReference>
<feature type="binding site" evidence="3">
    <location>
        <position position="153"/>
    </location>
    <ligand>
        <name>a divalent metal cation</name>
        <dbReference type="ChEBI" id="CHEBI:60240"/>
        <label>2</label>
    </ligand>
</feature>
<feature type="binding site" evidence="3">
    <location>
        <position position="128"/>
    </location>
    <ligand>
        <name>a divalent metal cation</name>
        <dbReference type="ChEBI" id="CHEBI:60240"/>
        <label>2</label>
    </ligand>
</feature>
<evidence type="ECO:0000256" key="2">
    <source>
        <dbReference type="ARBA" id="ARBA00022801"/>
    </source>
</evidence>
<dbReference type="Proteomes" id="UP000190625">
    <property type="component" value="Unassembled WGS sequence"/>
</dbReference>
<dbReference type="PIRSF" id="PIRSF005902">
    <property type="entry name" value="DNase_TatD"/>
    <property type="match status" value="1"/>
</dbReference>
<sequence length="255" mass="29091">MLVDTHAHIDFPKFDQDRQQVIKRAKESNLKYIINVGADEESSRRSVDLANEEEMIYAVVGVHPHEAKTVADKTYQQLKEWSTKDKVVAIGETGLDYHYDNSPRQVQREVFRKHIQLAKEVDLPLVIHSREAEEETMKILIKEDAHEVGGVIHCFGGDLEMAQQAIENNFYIAVGGVLTFNNAHQLRRVIKQIPLDRLLIETDAPYLTPAPNRGKRNEPAYVEYVAEKLAELLPYSIEKIEKTTTKNAEGLFNIS</sequence>
<dbReference type="CDD" id="cd01310">
    <property type="entry name" value="TatD_DNAse"/>
    <property type="match status" value="1"/>
</dbReference>
<dbReference type="GO" id="GO:0005829">
    <property type="term" value="C:cytosol"/>
    <property type="evidence" value="ECO:0007669"/>
    <property type="project" value="TreeGrafter"/>
</dbReference>
<feature type="binding site" evidence="3">
    <location>
        <position position="203"/>
    </location>
    <ligand>
        <name>a divalent metal cation</name>
        <dbReference type="ChEBI" id="CHEBI:60240"/>
        <label>1</label>
    </ligand>
</feature>
<dbReference type="PANTHER" id="PTHR46124:SF2">
    <property type="entry name" value="D-AMINOACYL-TRNA DEACYLASE"/>
    <property type="match status" value="1"/>
</dbReference>
<keyword evidence="1 3" id="KW-0479">Metal-binding</keyword>
<keyword evidence="5" id="KW-1185">Reference proteome</keyword>
<dbReference type="InterPro" id="IPR015991">
    <property type="entry name" value="TatD/YcfH-like"/>
</dbReference>
<dbReference type="GO" id="GO:0016788">
    <property type="term" value="F:hydrolase activity, acting on ester bonds"/>
    <property type="evidence" value="ECO:0007669"/>
    <property type="project" value="InterPro"/>
</dbReference>
<dbReference type="NCBIfam" id="TIGR00010">
    <property type="entry name" value="YchF/TatD family DNA exonuclease"/>
    <property type="match status" value="1"/>
</dbReference>
<name>A0A1T4N8Q9_9FIRM</name>